<evidence type="ECO:0000313" key="1">
    <source>
        <dbReference type="EMBL" id="GIX66457.1"/>
    </source>
</evidence>
<evidence type="ECO:0000313" key="2">
    <source>
        <dbReference type="Proteomes" id="UP001497744"/>
    </source>
</evidence>
<accession>A0AAV4M1V3</accession>
<geneLocation type="apicoplast" evidence="1"/>
<organism evidence="1 2">
    <name type="scientific">Babesia caballi</name>
    <dbReference type="NCBI Taxonomy" id="5871"/>
    <lineage>
        <taxon>Eukaryota</taxon>
        <taxon>Sar</taxon>
        <taxon>Alveolata</taxon>
        <taxon>Apicomplexa</taxon>
        <taxon>Aconoidasida</taxon>
        <taxon>Piroplasmida</taxon>
        <taxon>Babesiidae</taxon>
        <taxon>Babesia</taxon>
    </lineage>
</organism>
<dbReference type="AlphaFoldDB" id="A0AAV4M1V3"/>
<keyword evidence="2" id="KW-1185">Reference proteome</keyword>
<comment type="caution">
    <text evidence="1">The sequence shown here is derived from an EMBL/GenBank/DDBJ whole genome shotgun (WGS) entry which is preliminary data.</text>
</comment>
<reference evidence="1 2" key="1">
    <citation type="submission" date="2021-06" db="EMBL/GenBank/DDBJ databases">
        <title>Genome sequence of Babesia caballi.</title>
        <authorList>
            <person name="Yamagishi J."/>
            <person name="Kidaka T."/>
            <person name="Ochi A."/>
        </authorList>
    </citation>
    <scope>NUCLEOTIDE SEQUENCE [LARGE SCALE GENOMIC DNA]</scope>
    <source>
        <strain evidence="1">USDA-D6B2</strain>
    </source>
</reference>
<keyword evidence="1" id="KW-0933">Apicoplast</keyword>
<dbReference type="Proteomes" id="UP001497744">
    <property type="component" value="Unassembled WGS sequence"/>
</dbReference>
<keyword evidence="1" id="KW-0934">Plastid</keyword>
<sequence>MIKLVFTESKIDKIKGYLISIYKTHFNYELIKLNLMAYPDDTIIIIEAIIKILKK</sequence>
<protein>
    <submittedName>
        <fullName evidence="1">Uncharacterized protein</fullName>
    </submittedName>
</protein>
<dbReference type="EMBL" id="BPLF01000008">
    <property type="protein sequence ID" value="GIX66457.1"/>
    <property type="molecule type" value="Genomic_DNA"/>
</dbReference>
<name>A0AAV4M1V3_BABCB</name>
<gene>
    <name evidence="1" type="ORF">BcabD6B2_58940</name>
</gene>
<proteinExistence type="predicted"/>